<gene>
    <name evidence="11" type="primary">hisS</name>
    <name evidence="15" type="ORF">B0G85_0298</name>
</gene>
<sequence length="452" mass="50095">MTDQEKNSVTPAAENTRQSEKAQKIQKINGVRGMNDLLPADAAAWAHLEHVLRDLTRAYGYEFLRTPIVEATAVFQRGIGEVTDIVEKEMYSFEDRLNGEQLTLRPEGTAAVVRSVVENNLLYEGPKRLWYTGPMFRHERPQRGRYRQFHQFGIEALGFAGPDIDAEIILMGQRLWDELGLIGVRLEINSLGQANERAEHRTALLSYFEKNHTQLDEDSQRRLLSNPLRILDSKNPVMQELIEGAPKLLDFLGAESLQHFEAVQALLKANNIPCKINPRLVRGLDYYNLTVFEWITEELGAQGTIAGGGRYDPLIERMGGKAAPACGWAMGMERVLELMKVSGSLPEPLAQCDAFVLHQGGETLTAALIVAERLRSAGIDVILFCPPDGQIASFKSQMKKADMSGATYAIIIGPDELAANEVQIKNLRTSGEQRTVSLDSVVDAIIDAIVGA</sequence>
<dbReference type="CDD" id="cd00859">
    <property type="entry name" value="HisRS_anticodon"/>
    <property type="match status" value="1"/>
</dbReference>
<dbReference type="Pfam" id="PF03129">
    <property type="entry name" value="HGTP_anticodon"/>
    <property type="match status" value="1"/>
</dbReference>
<dbReference type="PIRSF" id="PIRSF001549">
    <property type="entry name" value="His-tRNA_synth"/>
    <property type="match status" value="1"/>
</dbReference>
<dbReference type="EMBL" id="PGTX01000001">
    <property type="protein sequence ID" value="PJI82909.1"/>
    <property type="molecule type" value="Genomic_DNA"/>
</dbReference>
<dbReference type="InterPro" id="IPR004154">
    <property type="entry name" value="Anticodon-bd"/>
</dbReference>
<dbReference type="GO" id="GO:0004821">
    <property type="term" value="F:histidine-tRNA ligase activity"/>
    <property type="evidence" value="ECO:0007669"/>
    <property type="project" value="UniProtKB-UniRule"/>
</dbReference>
<feature type="binding site" evidence="12">
    <location>
        <begin position="286"/>
        <end position="287"/>
    </location>
    <ligand>
        <name>L-histidine</name>
        <dbReference type="ChEBI" id="CHEBI:57595"/>
    </ligand>
</feature>
<dbReference type="PANTHER" id="PTHR43707">
    <property type="entry name" value="HISTIDYL-TRNA SYNTHETASE"/>
    <property type="match status" value="1"/>
</dbReference>
<evidence type="ECO:0000256" key="4">
    <source>
        <dbReference type="ARBA" id="ARBA00022490"/>
    </source>
</evidence>
<dbReference type="HAMAP" id="MF_00127">
    <property type="entry name" value="His_tRNA_synth"/>
    <property type="match status" value="1"/>
</dbReference>
<evidence type="ECO:0000256" key="2">
    <source>
        <dbReference type="ARBA" id="ARBA00008226"/>
    </source>
</evidence>
<keyword evidence="6 11" id="KW-0547">Nucleotide-binding</keyword>
<evidence type="ECO:0000256" key="1">
    <source>
        <dbReference type="ARBA" id="ARBA00004496"/>
    </source>
</evidence>
<keyword evidence="4 11" id="KW-0963">Cytoplasm</keyword>
<dbReference type="GO" id="GO:0005737">
    <property type="term" value="C:cytoplasm"/>
    <property type="evidence" value="ECO:0007669"/>
    <property type="project" value="UniProtKB-SubCell"/>
</dbReference>
<feature type="region of interest" description="Disordered" evidence="13">
    <location>
        <begin position="1"/>
        <end position="22"/>
    </location>
</feature>
<dbReference type="FunFam" id="3.30.930.10:FF:000005">
    <property type="entry name" value="Histidine--tRNA ligase"/>
    <property type="match status" value="1"/>
</dbReference>
<comment type="catalytic activity">
    <reaction evidence="10 11">
        <text>tRNA(His) + L-histidine + ATP = L-histidyl-tRNA(His) + AMP + diphosphate + H(+)</text>
        <dbReference type="Rhea" id="RHEA:17313"/>
        <dbReference type="Rhea" id="RHEA-COMP:9665"/>
        <dbReference type="Rhea" id="RHEA-COMP:9689"/>
        <dbReference type="ChEBI" id="CHEBI:15378"/>
        <dbReference type="ChEBI" id="CHEBI:30616"/>
        <dbReference type="ChEBI" id="CHEBI:33019"/>
        <dbReference type="ChEBI" id="CHEBI:57595"/>
        <dbReference type="ChEBI" id="CHEBI:78442"/>
        <dbReference type="ChEBI" id="CHEBI:78527"/>
        <dbReference type="ChEBI" id="CHEBI:456215"/>
        <dbReference type="EC" id="6.1.1.21"/>
    </reaction>
</comment>
<evidence type="ECO:0000256" key="6">
    <source>
        <dbReference type="ARBA" id="ARBA00022741"/>
    </source>
</evidence>
<dbReference type="InterPro" id="IPR033656">
    <property type="entry name" value="HisRS_anticodon"/>
</dbReference>
<feature type="binding site" evidence="12">
    <location>
        <position position="155"/>
    </location>
    <ligand>
        <name>L-histidine</name>
        <dbReference type="ChEBI" id="CHEBI:57595"/>
    </ligand>
</feature>
<keyword evidence="5 11" id="KW-0436">Ligase</keyword>
<comment type="subunit">
    <text evidence="3 11">Homodimer.</text>
</comment>
<evidence type="ECO:0000256" key="5">
    <source>
        <dbReference type="ARBA" id="ARBA00022598"/>
    </source>
</evidence>
<dbReference type="InterPro" id="IPR045864">
    <property type="entry name" value="aa-tRNA-synth_II/BPL/LPL"/>
</dbReference>
<evidence type="ECO:0000256" key="12">
    <source>
        <dbReference type="PIRSR" id="PIRSR001549-1"/>
    </source>
</evidence>
<feature type="binding site" evidence="12">
    <location>
        <position position="137"/>
    </location>
    <ligand>
        <name>L-histidine</name>
        <dbReference type="ChEBI" id="CHEBI:57595"/>
    </ligand>
</feature>
<reference evidence="15 16" key="1">
    <citation type="submission" date="2017-11" db="EMBL/GenBank/DDBJ databases">
        <title>Genomic Encyclopedia of Type Strains, Phase III (KMG-III): the genomes of soil and plant-associated and newly described type strains.</title>
        <authorList>
            <person name="Whitman W."/>
        </authorList>
    </citation>
    <scope>NUCLEOTIDE SEQUENCE [LARGE SCALE GENOMIC DNA]</scope>
    <source>
        <strain evidence="15 16">UB-Domo-W1</strain>
    </source>
</reference>
<evidence type="ECO:0000313" key="16">
    <source>
        <dbReference type="Proteomes" id="UP000229366"/>
    </source>
</evidence>
<dbReference type="Gene3D" id="3.40.50.800">
    <property type="entry name" value="Anticodon-binding domain"/>
    <property type="match status" value="1"/>
</dbReference>
<accession>A0A2M8VYK8</accession>
<feature type="binding site" evidence="12">
    <location>
        <position position="282"/>
    </location>
    <ligand>
        <name>L-histidine</name>
        <dbReference type="ChEBI" id="CHEBI:57595"/>
    </ligand>
</feature>
<feature type="compositionally biased region" description="Polar residues" evidence="13">
    <location>
        <begin position="7"/>
        <end position="16"/>
    </location>
</feature>
<dbReference type="InterPro" id="IPR004516">
    <property type="entry name" value="HisRS/HisZ"/>
</dbReference>
<keyword evidence="8 11" id="KW-0648">Protein biosynthesis</keyword>
<evidence type="ECO:0000259" key="14">
    <source>
        <dbReference type="PROSITE" id="PS50862"/>
    </source>
</evidence>
<organism evidence="15 16">
    <name type="scientific">Polynucleobacter brandtiae</name>
    <dbReference type="NCBI Taxonomy" id="1938816"/>
    <lineage>
        <taxon>Bacteria</taxon>
        <taxon>Pseudomonadati</taxon>
        <taxon>Pseudomonadota</taxon>
        <taxon>Betaproteobacteria</taxon>
        <taxon>Burkholderiales</taxon>
        <taxon>Burkholderiaceae</taxon>
        <taxon>Polynucleobacter</taxon>
    </lineage>
</organism>
<dbReference type="SUPFAM" id="SSF52954">
    <property type="entry name" value="Class II aaRS ABD-related"/>
    <property type="match status" value="1"/>
</dbReference>
<protein>
    <recommendedName>
        <fullName evidence="11">Histidine--tRNA ligase</fullName>
        <ecNumber evidence="11">6.1.1.21</ecNumber>
    </recommendedName>
    <alternativeName>
        <fullName evidence="11">Histidyl-tRNA synthetase</fullName>
        <shortName evidence="11">HisRS</shortName>
    </alternativeName>
</protein>
<evidence type="ECO:0000256" key="9">
    <source>
        <dbReference type="ARBA" id="ARBA00023146"/>
    </source>
</evidence>
<evidence type="ECO:0000256" key="11">
    <source>
        <dbReference type="HAMAP-Rule" id="MF_00127"/>
    </source>
</evidence>
<dbReference type="RefSeq" id="WP_198508669.1">
    <property type="nucleotide sequence ID" value="NZ_CBCSBW010000001.1"/>
</dbReference>
<comment type="similarity">
    <text evidence="2 11">Belongs to the class-II aminoacyl-tRNA synthetase family.</text>
</comment>
<evidence type="ECO:0000256" key="7">
    <source>
        <dbReference type="ARBA" id="ARBA00022840"/>
    </source>
</evidence>
<keyword evidence="7 11" id="KW-0067">ATP-binding</keyword>
<comment type="caution">
    <text evidence="15">The sequence shown here is derived from an EMBL/GenBank/DDBJ whole genome shotgun (WGS) entry which is preliminary data.</text>
</comment>
<evidence type="ECO:0000256" key="8">
    <source>
        <dbReference type="ARBA" id="ARBA00022917"/>
    </source>
</evidence>
<dbReference type="EC" id="6.1.1.21" evidence="11"/>
<feature type="binding site" evidence="12">
    <location>
        <begin position="107"/>
        <end position="109"/>
    </location>
    <ligand>
        <name>L-histidine</name>
        <dbReference type="ChEBI" id="CHEBI:57595"/>
    </ligand>
</feature>
<dbReference type="InterPro" id="IPR036621">
    <property type="entry name" value="Anticodon-bd_dom_sf"/>
</dbReference>
<evidence type="ECO:0000256" key="13">
    <source>
        <dbReference type="SAM" id="MobiDB-lite"/>
    </source>
</evidence>
<feature type="binding site" evidence="12">
    <location>
        <position position="151"/>
    </location>
    <ligand>
        <name>L-histidine</name>
        <dbReference type="ChEBI" id="CHEBI:57595"/>
    </ligand>
</feature>
<dbReference type="GO" id="GO:0006427">
    <property type="term" value="P:histidyl-tRNA aminoacylation"/>
    <property type="evidence" value="ECO:0007669"/>
    <property type="project" value="UniProtKB-UniRule"/>
</dbReference>
<dbReference type="InterPro" id="IPR006195">
    <property type="entry name" value="aa-tRNA-synth_II"/>
</dbReference>
<dbReference type="InterPro" id="IPR015807">
    <property type="entry name" value="His-tRNA-ligase"/>
</dbReference>
<dbReference type="InterPro" id="IPR041715">
    <property type="entry name" value="HisRS-like_core"/>
</dbReference>
<dbReference type="Gene3D" id="3.30.930.10">
    <property type="entry name" value="Bira Bifunctional Protein, Domain 2"/>
    <property type="match status" value="1"/>
</dbReference>
<dbReference type="CDD" id="cd00773">
    <property type="entry name" value="HisRS-like_core"/>
    <property type="match status" value="1"/>
</dbReference>
<dbReference type="AlphaFoldDB" id="A0A2M8VYK8"/>
<comment type="subcellular location">
    <subcellularLocation>
        <location evidence="1 11">Cytoplasm</location>
    </subcellularLocation>
</comment>
<dbReference type="GO" id="GO:0005524">
    <property type="term" value="F:ATP binding"/>
    <property type="evidence" value="ECO:0007669"/>
    <property type="project" value="UniProtKB-UniRule"/>
</dbReference>
<keyword evidence="9 11" id="KW-0030">Aminoacyl-tRNA synthetase</keyword>
<evidence type="ECO:0000313" key="15">
    <source>
        <dbReference type="EMBL" id="PJI82909.1"/>
    </source>
</evidence>
<name>A0A2M8VYK8_9BURK</name>
<dbReference type="Proteomes" id="UP000229366">
    <property type="component" value="Unassembled WGS sequence"/>
</dbReference>
<keyword evidence="16" id="KW-1185">Reference proteome</keyword>
<dbReference type="PANTHER" id="PTHR43707:SF1">
    <property type="entry name" value="HISTIDINE--TRNA LIGASE, MITOCHONDRIAL-RELATED"/>
    <property type="match status" value="1"/>
</dbReference>
<dbReference type="Pfam" id="PF13393">
    <property type="entry name" value="tRNA-synt_His"/>
    <property type="match status" value="1"/>
</dbReference>
<dbReference type="SUPFAM" id="SSF55681">
    <property type="entry name" value="Class II aaRS and biotin synthetases"/>
    <property type="match status" value="1"/>
</dbReference>
<proteinExistence type="inferred from homology"/>
<evidence type="ECO:0000256" key="10">
    <source>
        <dbReference type="ARBA" id="ARBA00047639"/>
    </source>
</evidence>
<evidence type="ECO:0000256" key="3">
    <source>
        <dbReference type="ARBA" id="ARBA00011738"/>
    </source>
</evidence>
<dbReference type="NCBIfam" id="TIGR00442">
    <property type="entry name" value="hisS"/>
    <property type="match status" value="1"/>
</dbReference>
<feature type="domain" description="Aminoacyl-transfer RNA synthetases class-II family profile" evidence="14">
    <location>
        <begin position="32"/>
        <end position="348"/>
    </location>
</feature>
<dbReference type="PROSITE" id="PS50862">
    <property type="entry name" value="AA_TRNA_LIGASE_II"/>
    <property type="match status" value="1"/>
</dbReference>